<evidence type="ECO:0000259" key="2">
    <source>
        <dbReference type="Pfam" id="PF17919"/>
    </source>
</evidence>
<reference evidence="3 4" key="1">
    <citation type="submission" date="2019-08" db="EMBL/GenBank/DDBJ databases">
        <title>Draft genome sequences of two oriental melons (Cucumis melo L. var makuwa).</title>
        <authorList>
            <person name="Kwon S.-Y."/>
        </authorList>
    </citation>
    <scope>NUCLEOTIDE SEQUENCE [LARGE SCALE GENOMIC DNA]</scope>
    <source>
        <strain evidence="4">cv. SW 3</strain>
        <tissue evidence="3">Leaf</tissue>
    </source>
</reference>
<dbReference type="OrthoDB" id="117622at2759"/>
<dbReference type="FunFam" id="3.30.70.270:FF:000020">
    <property type="entry name" value="Transposon Tf2-6 polyprotein-like Protein"/>
    <property type="match status" value="1"/>
</dbReference>
<dbReference type="InterPro" id="IPR041577">
    <property type="entry name" value="RT_RNaseH_2"/>
</dbReference>
<dbReference type="InterPro" id="IPR043128">
    <property type="entry name" value="Rev_trsase/Diguanyl_cyclase"/>
</dbReference>
<keyword evidence="1" id="KW-0175">Coiled coil</keyword>
<gene>
    <name evidence="3" type="ORF">E6C27_scaffold22G005840</name>
</gene>
<evidence type="ECO:0000313" key="3">
    <source>
        <dbReference type="EMBL" id="KAA0060684.1"/>
    </source>
</evidence>
<evidence type="ECO:0000313" key="4">
    <source>
        <dbReference type="Proteomes" id="UP000321393"/>
    </source>
</evidence>
<dbReference type="EMBL" id="SSTE01005668">
    <property type="protein sequence ID" value="KAA0060684.1"/>
    <property type="molecule type" value="Genomic_DNA"/>
</dbReference>
<dbReference type="PANTHER" id="PTHR33064:SF37">
    <property type="entry name" value="RIBONUCLEASE H"/>
    <property type="match status" value="1"/>
</dbReference>
<dbReference type="Pfam" id="PF17919">
    <property type="entry name" value="RT_RNaseH_2"/>
    <property type="match status" value="1"/>
</dbReference>
<dbReference type="PANTHER" id="PTHR33064">
    <property type="entry name" value="POL PROTEIN"/>
    <property type="match status" value="1"/>
</dbReference>
<dbReference type="InterPro" id="IPR043502">
    <property type="entry name" value="DNA/RNA_pol_sf"/>
</dbReference>
<organism evidence="3 4">
    <name type="scientific">Cucumis melo var. makuwa</name>
    <name type="common">Oriental melon</name>
    <dbReference type="NCBI Taxonomy" id="1194695"/>
    <lineage>
        <taxon>Eukaryota</taxon>
        <taxon>Viridiplantae</taxon>
        <taxon>Streptophyta</taxon>
        <taxon>Embryophyta</taxon>
        <taxon>Tracheophyta</taxon>
        <taxon>Spermatophyta</taxon>
        <taxon>Magnoliopsida</taxon>
        <taxon>eudicotyledons</taxon>
        <taxon>Gunneridae</taxon>
        <taxon>Pentapetalae</taxon>
        <taxon>rosids</taxon>
        <taxon>fabids</taxon>
        <taxon>Cucurbitales</taxon>
        <taxon>Cucurbitaceae</taxon>
        <taxon>Benincaseae</taxon>
        <taxon>Cucumis</taxon>
    </lineage>
</organism>
<sequence>MEMIDQEIAGMKKEMSKIPTIEGSAKSVQGKGVCEGIEVQLEEWTIKDGFLPLELGGVDIILEARNEKASWQNVDLQGYKTMQQLVFRSPVLLVKKKDGSWRFYVDYRALKNATVPDKFPIPVVEELKSIEEQLKHLERVLEILRENEMCANRKKYSFAQSKVEYLSHIMSEQGVEADSEKIKSVSEWPCLTNVREVCGFLGLTGYYKKFVRRYGSITAPLTQLLKNGGFKWTNEAKEAFEKLKKVMMSLPILAIPDFSLPFEIDTDASRDGIEAVLV</sequence>
<name>A0A5A7V051_CUCMM</name>
<dbReference type="Gene3D" id="3.10.10.10">
    <property type="entry name" value="HIV Type 1 Reverse Transcriptase, subunit A, domain 1"/>
    <property type="match status" value="1"/>
</dbReference>
<evidence type="ECO:0000256" key="1">
    <source>
        <dbReference type="SAM" id="Coils"/>
    </source>
</evidence>
<accession>A0A5A7V051</accession>
<dbReference type="SUPFAM" id="SSF56672">
    <property type="entry name" value="DNA/RNA polymerases"/>
    <property type="match status" value="1"/>
</dbReference>
<feature type="domain" description="Reverse transcriptase/retrotransposon-derived protein RNase H-like" evidence="2">
    <location>
        <begin position="232"/>
        <end position="277"/>
    </location>
</feature>
<dbReference type="Gene3D" id="3.30.70.270">
    <property type="match status" value="2"/>
</dbReference>
<feature type="coiled-coil region" evidence="1">
    <location>
        <begin position="127"/>
        <end position="154"/>
    </location>
</feature>
<dbReference type="AlphaFoldDB" id="A0A5A7V051"/>
<dbReference type="Proteomes" id="UP000321393">
    <property type="component" value="Unassembled WGS sequence"/>
</dbReference>
<proteinExistence type="predicted"/>
<comment type="caution">
    <text evidence="3">The sequence shown here is derived from an EMBL/GenBank/DDBJ whole genome shotgun (WGS) entry which is preliminary data.</text>
</comment>
<dbReference type="InterPro" id="IPR051320">
    <property type="entry name" value="Viral_Replic_Matur_Polypro"/>
</dbReference>
<protein>
    <submittedName>
        <fullName evidence="3">Ty3-gypsy retrotransposon protein</fullName>
    </submittedName>
</protein>